<protein>
    <submittedName>
        <fullName evidence="2">Transposase</fullName>
    </submittedName>
</protein>
<reference evidence="2 3" key="1">
    <citation type="submission" date="2016-10" db="EMBL/GenBank/DDBJ databases">
        <authorList>
            <person name="de Groot N.N."/>
        </authorList>
    </citation>
    <scope>NUCLEOTIDE SEQUENCE [LARGE SCALE GENOMIC DNA]</scope>
    <source>
        <strain evidence="2 3">DSM 8423</strain>
    </source>
</reference>
<dbReference type="GO" id="GO:0004803">
    <property type="term" value="F:transposase activity"/>
    <property type="evidence" value="ECO:0007669"/>
    <property type="project" value="InterPro"/>
</dbReference>
<proteinExistence type="predicted"/>
<dbReference type="InterPro" id="IPR036388">
    <property type="entry name" value="WH-like_DNA-bd_sf"/>
</dbReference>
<dbReference type="Pfam" id="PF01527">
    <property type="entry name" value="HTH_Tnp_1"/>
    <property type="match status" value="1"/>
</dbReference>
<feature type="region of interest" description="Disordered" evidence="1">
    <location>
        <begin position="55"/>
        <end position="75"/>
    </location>
</feature>
<dbReference type="Proteomes" id="UP000198744">
    <property type="component" value="Unassembled WGS sequence"/>
</dbReference>
<dbReference type="SUPFAM" id="SSF46689">
    <property type="entry name" value="Homeodomain-like"/>
    <property type="match status" value="1"/>
</dbReference>
<keyword evidence="3" id="KW-1185">Reference proteome</keyword>
<name>A0A1H8AZL7_9BACT</name>
<evidence type="ECO:0000256" key="1">
    <source>
        <dbReference type="SAM" id="MobiDB-lite"/>
    </source>
</evidence>
<dbReference type="EMBL" id="FOBS01000043">
    <property type="protein sequence ID" value="SEM75946.1"/>
    <property type="molecule type" value="Genomic_DNA"/>
</dbReference>
<feature type="compositionally biased region" description="Basic and acidic residues" evidence="1">
    <location>
        <begin position="55"/>
        <end position="70"/>
    </location>
</feature>
<dbReference type="InterPro" id="IPR009057">
    <property type="entry name" value="Homeodomain-like_sf"/>
</dbReference>
<evidence type="ECO:0000313" key="2">
    <source>
        <dbReference type="EMBL" id="SEM75946.1"/>
    </source>
</evidence>
<dbReference type="InterPro" id="IPR002514">
    <property type="entry name" value="Transposase_8"/>
</dbReference>
<dbReference type="OrthoDB" id="5571971at2"/>
<dbReference type="GO" id="GO:0003677">
    <property type="term" value="F:DNA binding"/>
    <property type="evidence" value="ECO:0007669"/>
    <property type="project" value="InterPro"/>
</dbReference>
<sequence>MEAKRKTYTPSFKAKVVLESIRDKKTSAELADRYQVHPVQIRNWKVIATRRMPDLFSSRKKDDGQEKDKQIQNLNRQVDQLQRELNWLRKNMDLSHQERVSLINKDSLDIAVCRQAELLGISRSSVYYQKNANKRESQPKRLAGVIPLSDQR</sequence>
<dbReference type="RefSeq" id="WP_093884820.1">
    <property type="nucleotide sequence ID" value="NZ_FOBS01000043.1"/>
</dbReference>
<evidence type="ECO:0000313" key="3">
    <source>
        <dbReference type="Proteomes" id="UP000198744"/>
    </source>
</evidence>
<gene>
    <name evidence="2" type="ORF">SAMN04489760_14315</name>
</gene>
<dbReference type="AlphaFoldDB" id="A0A1H8AZL7"/>
<dbReference type="STRING" id="43775.SAMN04489760_14315"/>
<accession>A0A1H8AZL7</accession>
<organism evidence="2 3">
    <name type="scientific">Syntrophus gentianae</name>
    <dbReference type="NCBI Taxonomy" id="43775"/>
    <lineage>
        <taxon>Bacteria</taxon>
        <taxon>Pseudomonadati</taxon>
        <taxon>Thermodesulfobacteriota</taxon>
        <taxon>Syntrophia</taxon>
        <taxon>Syntrophales</taxon>
        <taxon>Syntrophaceae</taxon>
        <taxon>Syntrophus</taxon>
    </lineage>
</organism>
<dbReference type="Gene3D" id="1.10.10.10">
    <property type="entry name" value="Winged helix-like DNA-binding domain superfamily/Winged helix DNA-binding domain"/>
    <property type="match status" value="1"/>
</dbReference>
<dbReference type="GO" id="GO:0006313">
    <property type="term" value="P:DNA transposition"/>
    <property type="evidence" value="ECO:0007669"/>
    <property type="project" value="InterPro"/>
</dbReference>